<dbReference type="EMBL" id="CAKOGL010000024">
    <property type="protein sequence ID" value="CAH2101828.1"/>
    <property type="molecule type" value="Genomic_DNA"/>
</dbReference>
<dbReference type="AlphaFoldDB" id="A0AAU9URM5"/>
<evidence type="ECO:0000313" key="2">
    <source>
        <dbReference type="EMBL" id="CAH2101828.1"/>
    </source>
</evidence>
<dbReference type="Proteomes" id="UP001153954">
    <property type="component" value="Unassembled WGS sequence"/>
</dbReference>
<keyword evidence="3" id="KW-1185">Reference proteome</keyword>
<reference evidence="2" key="1">
    <citation type="submission" date="2022-03" db="EMBL/GenBank/DDBJ databases">
        <authorList>
            <person name="Tunstrom K."/>
        </authorList>
    </citation>
    <scope>NUCLEOTIDE SEQUENCE</scope>
</reference>
<evidence type="ECO:0000313" key="3">
    <source>
        <dbReference type="Proteomes" id="UP001153954"/>
    </source>
</evidence>
<sequence length="126" mass="13595">MQKEVVRFKGIDKSNRTVHSVTRVIEGLRGRSAVHGATGVNVALIADWSVASAGTLLALVKDQSAQVKSTLETNLSSFVGLMYLRSSTNNGGPCFGYNAVNLFCVDGIAIVFRRCVVISKRIIHTK</sequence>
<proteinExistence type="predicted"/>
<evidence type="ECO:0000313" key="1">
    <source>
        <dbReference type="EMBL" id="CAH2084577.1"/>
    </source>
</evidence>
<name>A0AAU9URM5_EUPED</name>
<comment type="caution">
    <text evidence="2">The sequence shown here is derived from an EMBL/GenBank/DDBJ whole genome shotgun (WGS) entry which is preliminary data.</text>
</comment>
<organism evidence="2 3">
    <name type="scientific">Euphydryas editha</name>
    <name type="common">Edith's checkerspot</name>
    <dbReference type="NCBI Taxonomy" id="104508"/>
    <lineage>
        <taxon>Eukaryota</taxon>
        <taxon>Metazoa</taxon>
        <taxon>Ecdysozoa</taxon>
        <taxon>Arthropoda</taxon>
        <taxon>Hexapoda</taxon>
        <taxon>Insecta</taxon>
        <taxon>Pterygota</taxon>
        <taxon>Neoptera</taxon>
        <taxon>Endopterygota</taxon>
        <taxon>Lepidoptera</taxon>
        <taxon>Glossata</taxon>
        <taxon>Ditrysia</taxon>
        <taxon>Papilionoidea</taxon>
        <taxon>Nymphalidae</taxon>
        <taxon>Nymphalinae</taxon>
        <taxon>Euphydryas</taxon>
    </lineage>
</organism>
<gene>
    <name evidence="1" type="ORF">EEDITHA_LOCUS1132</name>
    <name evidence="2" type="ORF">EEDITHA_LOCUS16545</name>
</gene>
<dbReference type="EMBL" id="CAKOGL010000003">
    <property type="protein sequence ID" value="CAH2084577.1"/>
    <property type="molecule type" value="Genomic_DNA"/>
</dbReference>
<protein>
    <submittedName>
        <fullName evidence="2">Uncharacterized protein</fullName>
    </submittedName>
</protein>
<accession>A0AAU9URM5</accession>